<dbReference type="PANTHER" id="PTHR48226:SF1">
    <property type="entry name" value="WAS_WASL-INTERACTING PROTEIN FAMILY MEMBER 1"/>
    <property type="match status" value="1"/>
</dbReference>
<evidence type="ECO:0000313" key="1">
    <source>
        <dbReference type="EMBL" id="KAE9609423.1"/>
    </source>
</evidence>
<accession>A0A6A4Q732</accession>
<comment type="caution">
    <text evidence="1">The sequence shown here is derived from an EMBL/GenBank/DDBJ whole genome shotgun (WGS) entry which is preliminary data.</text>
</comment>
<gene>
    <name evidence="1" type="ORF">Lalb_Chr08g0246011</name>
</gene>
<name>A0A6A4Q732_LUPAL</name>
<dbReference type="OrthoDB" id="1113775at2759"/>
<dbReference type="PANTHER" id="PTHR48226">
    <property type="entry name" value="OS06G0326200 PROTEIN"/>
    <property type="match status" value="1"/>
</dbReference>
<dbReference type="GO" id="GO:0030048">
    <property type="term" value="P:actin filament-based movement"/>
    <property type="evidence" value="ECO:0007669"/>
    <property type="project" value="TreeGrafter"/>
</dbReference>
<evidence type="ECO:0000313" key="2">
    <source>
        <dbReference type="Proteomes" id="UP000447434"/>
    </source>
</evidence>
<sequence length="154" mass="16716">MAMPALQLLKIVPHLQNTTLTIKSSKVTCTIEGEGEAVEEVAVIHGDGVVEVVVEVEEEVVDGDGDGGGGGGGGGWWKWGCGGKPRHGRVKGGRRGIPHYRKEKYGEEEYKLGEFAECMGKTRCRGMRLDCPLHCGGPCLYDCHHMCKAHCRRP</sequence>
<dbReference type="EMBL" id="WOCE01000008">
    <property type="protein sequence ID" value="KAE9609423.1"/>
    <property type="molecule type" value="Genomic_DNA"/>
</dbReference>
<keyword evidence="2" id="KW-1185">Reference proteome</keyword>
<dbReference type="GO" id="GO:0005884">
    <property type="term" value="C:actin filament"/>
    <property type="evidence" value="ECO:0007669"/>
    <property type="project" value="TreeGrafter"/>
</dbReference>
<protein>
    <submittedName>
        <fullName evidence="1">Uncharacterized protein</fullName>
    </submittedName>
</protein>
<reference evidence="2" key="1">
    <citation type="journal article" date="2020" name="Nat. Commun.">
        <title>Genome sequence of the cluster root forming white lupin.</title>
        <authorList>
            <person name="Hufnagel B."/>
            <person name="Marques A."/>
            <person name="Soriano A."/>
            <person name="Marques L."/>
            <person name="Divol F."/>
            <person name="Doumas P."/>
            <person name="Sallet E."/>
            <person name="Mancinotti D."/>
            <person name="Carrere S."/>
            <person name="Marande W."/>
            <person name="Arribat S."/>
            <person name="Keller J."/>
            <person name="Huneau C."/>
            <person name="Blein T."/>
            <person name="Aime D."/>
            <person name="Laguerre M."/>
            <person name="Taylor J."/>
            <person name="Schubert V."/>
            <person name="Nelson M."/>
            <person name="Geu-Flores F."/>
            <person name="Crespi M."/>
            <person name="Gallardo-Guerrero K."/>
            <person name="Delaux P.-M."/>
            <person name="Salse J."/>
            <person name="Berges H."/>
            <person name="Guyot R."/>
            <person name="Gouzy J."/>
            <person name="Peret B."/>
        </authorList>
    </citation>
    <scope>NUCLEOTIDE SEQUENCE [LARGE SCALE GENOMIC DNA]</scope>
    <source>
        <strain evidence="2">cv. Amiga</strain>
    </source>
</reference>
<proteinExistence type="predicted"/>
<dbReference type="Proteomes" id="UP000447434">
    <property type="component" value="Chromosome 8"/>
</dbReference>
<organism evidence="1 2">
    <name type="scientific">Lupinus albus</name>
    <name type="common">White lupine</name>
    <name type="synonym">Lupinus termis</name>
    <dbReference type="NCBI Taxonomy" id="3870"/>
    <lineage>
        <taxon>Eukaryota</taxon>
        <taxon>Viridiplantae</taxon>
        <taxon>Streptophyta</taxon>
        <taxon>Embryophyta</taxon>
        <taxon>Tracheophyta</taxon>
        <taxon>Spermatophyta</taxon>
        <taxon>Magnoliopsida</taxon>
        <taxon>eudicotyledons</taxon>
        <taxon>Gunneridae</taxon>
        <taxon>Pentapetalae</taxon>
        <taxon>rosids</taxon>
        <taxon>fabids</taxon>
        <taxon>Fabales</taxon>
        <taxon>Fabaceae</taxon>
        <taxon>Papilionoideae</taxon>
        <taxon>50 kb inversion clade</taxon>
        <taxon>genistoids sensu lato</taxon>
        <taxon>core genistoids</taxon>
        <taxon>Genisteae</taxon>
        <taxon>Lupinus</taxon>
    </lineage>
</organism>
<dbReference type="InterPro" id="IPR053099">
    <property type="entry name" value="WAS/WASL-interacting_domain"/>
</dbReference>
<dbReference type="AlphaFoldDB" id="A0A6A4Q732"/>